<dbReference type="EMBL" id="CM047905">
    <property type="protein sequence ID" value="KAJ0089361.1"/>
    <property type="molecule type" value="Genomic_DNA"/>
</dbReference>
<proteinExistence type="predicted"/>
<evidence type="ECO:0000313" key="1">
    <source>
        <dbReference type="EMBL" id="KAJ0089361.1"/>
    </source>
</evidence>
<keyword evidence="2" id="KW-1185">Reference proteome</keyword>
<gene>
    <name evidence="1" type="ORF">Patl1_32803</name>
</gene>
<organism evidence="1 2">
    <name type="scientific">Pistacia atlantica</name>
    <dbReference type="NCBI Taxonomy" id="434234"/>
    <lineage>
        <taxon>Eukaryota</taxon>
        <taxon>Viridiplantae</taxon>
        <taxon>Streptophyta</taxon>
        <taxon>Embryophyta</taxon>
        <taxon>Tracheophyta</taxon>
        <taxon>Spermatophyta</taxon>
        <taxon>Magnoliopsida</taxon>
        <taxon>eudicotyledons</taxon>
        <taxon>Gunneridae</taxon>
        <taxon>Pentapetalae</taxon>
        <taxon>rosids</taxon>
        <taxon>malvids</taxon>
        <taxon>Sapindales</taxon>
        <taxon>Anacardiaceae</taxon>
        <taxon>Pistacia</taxon>
    </lineage>
</organism>
<name>A0ACC1ARP6_9ROSI</name>
<dbReference type="Proteomes" id="UP001164250">
    <property type="component" value="Chromosome 9"/>
</dbReference>
<reference evidence="2" key="1">
    <citation type="journal article" date="2023" name="G3 (Bethesda)">
        <title>Genome assembly and association tests identify interacting loci associated with vigor, precocity, and sex in interspecific pistachio rootstocks.</title>
        <authorList>
            <person name="Palmer W."/>
            <person name="Jacygrad E."/>
            <person name="Sagayaradj S."/>
            <person name="Cavanaugh K."/>
            <person name="Han R."/>
            <person name="Bertier L."/>
            <person name="Beede B."/>
            <person name="Kafkas S."/>
            <person name="Golino D."/>
            <person name="Preece J."/>
            <person name="Michelmore R."/>
        </authorList>
    </citation>
    <scope>NUCLEOTIDE SEQUENCE [LARGE SCALE GENOMIC DNA]</scope>
</reference>
<sequence length="294" mass="34506">MSLPEENGWNDFQPLCFYQGFWWHSYFIERALFAQENFKAQPRDIFICSAPKTGTTWLKALTFATLTRTHFRNSPNPLLSKVSHDCMPFMEMDCIENPFIPEKDFPLCATHIPYSSLPKSVIDSGCKIIYICREPKDSFVSLWHHTNKLRPKNNDNISLEEAFELYCNGKSPYGPYWDHALVYWKASLEFPDRLLFLKYEDVMRDTTFYLKKLAEFIGYPFSLQEEKEGELQKVIRLCSFENLSNLEVNKTKKSVFFRKGEVGDWENLLTLEMGERLDKIMEKKLRGSGLTFKS</sequence>
<evidence type="ECO:0000313" key="2">
    <source>
        <dbReference type="Proteomes" id="UP001164250"/>
    </source>
</evidence>
<comment type="caution">
    <text evidence="1">The sequence shown here is derived from an EMBL/GenBank/DDBJ whole genome shotgun (WGS) entry which is preliminary data.</text>
</comment>
<accession>A0ACC1ARP6</accession>
<protein>
    <submittedName>
        <fullName evidence="1">Uncharacterized protein</fullName>
    </submittedName>
</protein>